<dbReference type="Gene3D" id="3.80.10.10">
    <property type="entry name" value="Ribonuclease Inhibitor"/>
    <property type="match status" value="1"/>
</dbReference>
<dbReference type="SUPFAM" id="SSF52047">
    <property type="entry name" value="RNI-like"/>
    <property type="match status" value="1"/>
</dbReference>
<proteinExistence type="predicted"/>
<evidence type="ECO:0000313" key="1">
    <source>
        <dbReference type="EMBL" id="PQO29152.1"/>
    </source>
</evidence>
<dbReference type="AlphaFoldDB" id="A0A2S8FAJ3"/>
<evidence type="ECO:0008006" key="3">
    <source>
        <dbReference type="Google" id="ProtNLM"/>
    </source>
</evidence>
<organism evidence="1 2">
    <name type="scientific">Blastopirellula marina</name>
    <dbReference type="NCBI Taxonomy" id="124"/>
    <lineage>
        <taxon>Bacteria</taxon>
        <taxon>Pseudomonadati</taxon>
        <taxon>Planctomycetota</taxon>
        <taxon>Planctomycetia</taxon>
        <taxon>Pirellulales</taxon>
        <taxon>Pirellulaceae</taxon>
        <taxon>Blastopirellula</taxon>
    </lineage>
</organism>
<name>A0A2S8FAJ3_9BACT</name>
<dbReference type="Proteomes" id="UP000240009">
    <property type="component" value="Unassembled WGS sequence"/>
</dbReference>
<evidence type="ECO:0000313" key="2">
    <source>
        <dbReference type="Proteomes" id="UP000240009"/>
    </source>
</evidence>
<accession>A0A2S8FAJ3</accession>
<sequence length="401" mass="45592">MLKRLMFLLVITIVPGCFDSTDFEHSLVIRDMVDEAGGEITRAVGIEEKYPNVPEAAIVLVDLQDANISGFNFGALRPLKYLDSIVLEGTDFSDLQVSYLVNCPSLRQILLRNTRITDVGVHQLTHLPNLEVLGLATCNVTDDCVDGLLVMKSLKEVHLWDTHVGAAGVKRLRERGIEVLWKGQIPNEEVRRALSALNKRGIKSLSQYLPEDDDDPTLYFRIMADYHSEIDDRVLSDLQTLEQFATLLITTEPTPFFVLLNDLSRIEQLYIEQGLIEHSHSEVTDYFTKSHPRSLRELRLILDPLPSDLLARWIRTDGLTVLYLDRQVIDKQVWQAIVEAPTLRKIQFDDCKFPQIDQFSSSERPIKVEIFDWESALDDEPSCAVKVRRLLNAGEDPPSEP</sequence>
<gene>
    <name evidence="1" type="ORF">C5Y96_15470</name>
</gene>
<reference evidence="1 2" key="1">
    <citation type="submission" date="2018-02" db="EMBL/GenBank/DDBJ databases">
        <title>Comparative genomes isolates from brazilian mangrove.</title>
        <authorList>
            <person name="Araujo J.E."/>
            <person name="Taketani R.G."/>
            <person name="Silva M.C.P."/>
            <person name="Loureco M.V."/>
            <person name="Andreote F.D."/>
        </authorList>
    </citation>
    <scope>NUCLEOTIDE SEQUENCE [LARGE SCALE GENOMIC DNA]</scope>
    <source>
        <strain evidence="1 2">HEX-2 MGV</strain>
    </source>
</reference>
<dbReference type="InterPro" id="IPR032675">
    <property type="entry name" value="LRR_dom_sf"/>
</dbReference>
<dbReference type="EMBL" id="PUIA01000042">
    <property type="protein sequence ID" value="PQO29152.1"/>
    <property type="molecule type" value="Genomic_DNA"/>
</dbReference>
<dbReference type="RefSeq" id="WP_105355076.1">
    <property type="nucleotide sequence ID" value="NZ_PUIA01000042.1"/>
</dbReference>
<comment type="caution">
    <text evidence="1">The sequence shown here is derived from an EMBL/GenBank/DDBJ whole genome shotgun (WGS) entry which is preliminary data.</text>
</comment>
<protein>
    <recommendedName>
        <fullName evidence="3">Leucine Rich repeats (2 copies)</fullName>
    </recommendedName>
</protein>